<protein>
    <submittedName>
        <fullName evidence="1">Uncharacterized protein</fullName>
    </submittedName>
</protein>
<comment type="caution">
    <text evidence="1">The sequence shown here is derived from an EMBL/GenBank/DDBJ whole genome shotgun (WGS) entry which is preliminary data.</text>
</comment>
<dbReference type="AlphaFoldDB" id="A0A1J4JFY0"/>
<name>A0A1J4JFY0_9EUKA</name>
<keyword evidence="2" id="KW-1185">Reference proteome</keyword>
<evidence type="ECO:0000313" key="2">
    <source>
        <dbReference type="Proteomes" id="UP000179807"/>
    </source>
</evidence>
<accession>A0A1J4JFY0</accession>
<evidence type="ECO:0000313" key="1">
    <source>
        <dbReference type="EMBL" id="OHS97199.1"/>
    </source>
</evidence>
<proteinExistence type="predicted"/>
<reference evidence="1" key="1">
    <citation type="submission" date="2016-10" db="EMBL/GenBank/DDBJ databases">
        <authorList>
            <person name="Benchimol M."/>
            <person name="Almeida L.G."/>
            <person name="Vasconcelos A.T."/>
            <person name="Perreira-Neves A."/>
            <person name="Rosa I.A."/>
            <person name="Tasca T."/>
            <person name="Bogo M.R."/>
            <person name="de Souza W."/>
        </authorList>
    </citation>
    <scope>NUCLEOTIDE SEQUENCE [LARGE SCALE GENOMIC DNA]</scope>
    <source>
        <strain evidence="1">K</strain>
    </source>
</reference>
<organism evidence="1 2">
    <name type="scientific">Tritrichomonas foetus</name>
    <dbReference type="NCBI Taxonomy" id="1144522"/>
    <lineage>
        <taxon>Eukaryota</taxon>
        <taxon>Metamonada</taxon>
        <taxon>Parabasalia</taxon>
        <taxon>Tritrichomonadida</taxon>
        <taxon>Tritrichomonadidae</taxon>
        <taxon>Tritrichomonas</taxon>
    </lineage>
</organism>
<dbReference type="RefSeq" id="XP_068350336.1">
    <property type="nucleotide sequence ID" value="XM_068510936.1"/>
</dbReference>
<gene>
    <name evidence="1" type="ORF">TRFO_36616</name>
</gene>
<dbReference type="Proteomes" id="UP000179807">
    <property type="component" value="Unassembled WGS sequence"/>
</dbReference>
<dbReference type="EMBL" id="MLAK01001130">
    <property type="protein sequence ID" value="OHS97199.1"/>
    <property type="molecule type" value="Genomic_DNA"/>
</dbReference>
<dbReference type="GeneID" id="94845640"/>
<sequence length="335" mass="40704">MNHRSLIPPLQFPGDFPDMHFMEHGGIRNPKINVREFHRDSDYENPYDLISQKFSLLQDITALRRENDSYKKLLLEIDREIDKNIKDEIEIEKFYFGSTEEIDDKENVRHFLKQHQDLNVELTELMTQFNFLSSYFTEHNERELRSYSGLQSHQKEMDQTELSEMDRVLKKAVTRMNGPVAEAQERYSEAQKKIQLRKKQLQKLYKIESQYIFQIEHFHDQEILPEELEVELNNAKHALKVLKHRRYNREKELNKYQSQKVQQKVTASELKVQEAKILRERKEREKFRKMMQEKKLKKRQEDERRLLGICHQKETNEDEENWRMITFVKEAKDEM</sequence>
<dbReference type="VEuPathDB" id="TrichDB:TRFO_36616"/>